<dbReference type="HOGENOM" id="CLU_3173036_0_0_10"/>
<keyword evidence="1" id="KW-0812">Transmembrane</keyword>
<dbReference type="STRING" id="984262.SGRA_0427"/>
<keyword evidence="3" id="KW-1185">Reference proteome</keyword>
<keyword evidence="1" id="KW-1133">Transmembrane helix</keyword>
<evidence type="ECO:0000256" key="1">
    <source>
        <dbReference type="SAM" id="Phobius"/>
    </source>
</evidence>
<protein>
    <submittedName>
        <fullName evidence="2">Uncharacterized protein</fullName>
    </submittedName>
</protein>
<proteinExistence type="predicted"/>
<sequence>MVILFTTPLIEGELLQPKKRKKGILRATTLATLFKFSIFINYVLVLK</sequence>
<dbReference type="EMBL" id="CP002831">
    <property type="protein sequence ID" value="AFC23166.1"/>
    <property type="molecule type" value="Genomic_DNA"/>
</dbReference>
<evidence type="ECO:0000313" key="3">
    <source>
        <dbReference type="Proteomes" id="UP000007519"/>
    </source>
</evidence>
<gene>
    <name evidence="2" type="ordered locus">SGRA_0427</name>
</gene>
<name>H6L930_SAPGL</name>
<accession>H6L930</accession>
<dbReference type="Proteomes" id="UP000007519">
    <property type="component" value="Chromosome"/>
</dbReference>
<organism evidence="2 3">
    <name type="scientific">Saprospira grandis (strain Lewin)</name>
    <dbReference type="NCBI Taxonomy" id="984262"/>
    <lineage>
        <taxon>Bacteria</taxon>
        <taxon>Pseudomonadati</taxon>
        <taxon>Bacteroidota</taxon>
        <taxon>Saprospiria</taxon>
        <taxon>Saprospirales</taxon>
        <taxon>Saprospiraceae</taxon>
        <taxon>Saprospira</taxon>
    </lineage>
</organism>
<keyword evidence="1" id="KW-0472">Membrane</keyword>
<reference evidence="2 3" key="1">
    <citation type="journal article" date="2012" name="Stand. Genomic Sci.">
        <title>Complete genome sequencing and analysis of Saprospira grandis str. Lewin, a predatory marine bacterium.</title>
        <authorList>
            <person name="Saw J.H."/>
            <person name="Yuryev A."/>
            <person name="Kanbe M."/>
            <person name="Hou S."/>
            <person name="Young A.G."/>
            <person name="Aizawa S."/>
            <person name="Alam M."/>
        </authorList>
    </citation>
    <scope>NUCLEOTIDE SEQUENCE [LARGE SCALE GENOMIC DNA]</scope>
    <source>
        <strain evidence="2 3">Lewin</strain>
    </source>
</reference>
<evidence type="ECO:0000313" key="2">
    <source>
        <dbReference type="EMBL" id="AFC23166.1"/>
    </source>
</evidence>
<dbReference type="AlphaFoldDB" id="H6L930"/>
<dbReference type="KEGG" id="sgn:SGRA_0427"/>
<feature type="transmembrane region" description="Helical" evidence="1">
    <location>
        <begin position="24"/>
        <end position="44"/>
    </location>
</feature>